<accession>A0A2T1E0U4</accession>
<feature type="region of interest" description="Disordered" evidence="1">
    <location>
        <begin position="1"/>
        <end position="20"/>
    </location>
</feature>
<reference evidence="3" key="1">
    <citation type="submission" date="2018-02" db="EMBL/GenBank/DDBJ databases">
        <authorList>
            <person name="Moore K."/>
            <person name="Momper L."/>
        </authorList>
    </citation>
    <scope>NUCLEOTIDE SEQUENCE [LARGE SCALE GENOMIC DNA]</scope>
    <source>
        <strain evidence="3">ULC18</strain>
    </source>
</reference>
<feature type="compositionally biased region" description="Polar residues" evidence="1">
    <location>
        <begin position="11"/>
        <end position="20"/>
    </location>
</feature>
<dbReference type="AlphaFoldDB" id="A0A2T1E0U4"/>
<sequence>MPGNTLMPKKTPNSVRQPNPQVRAIPFLPPPPAFEYQAFGFLAGTLSEQGEPYLLLNDGEKLTLQGFDERLRRWLDTQDHSPSGYFGLYPRSTRNGPVFWAKSFQTEEPEPEPGIFLIAGQLFSTKGSKHLLRIHRNRANSLEKPFMVKVSGFLPQAKPGQFWKLECLWEAGHFALQDGYRLNAAAR</sequence>
<evidence type="ECO:0000313" key="2">
    <source>
        <dbReference type="EMBL" id="PSB26311.1"/>
    </source>
</evidence>
<name>A0A2T1E0U4_9CYAN</name>
<comment type="caution">
    <text evidence="2">The sequence shown here is derived from an EMBL/GenBank/DDBJ whole genome shotgun (WGS) entry which is preliminary data.</text>
</comment>
<reference evidence="2 3" key="2">
    <citation type="submission" date="2018-03" db="EMBL/GenBank/DDBJ databases">
        <title>The ancient ancestry and fast evolution of plastids.</title>
        <authorList>
            <person name="Moore K.R."/>
            <person name="Magnabosco C."/>
            <person name="Momper L."/>
            <person name="Gold D.A."/>
            <person name="Bosak T."/>
            <person name="Fournier G.P."/>
        </authorList>
    </citation>
    <scope>NUCLEOTIDE SEQUENCE [LARGE SCALE GENOMIC DNA]</scope>
    <source>
        <strain evidence="2 3">ULC18</strain>
    </source>
</reference>
<evidence type="ECO:0000313" key="3">
    <source>
        <dbReference type="Proteomes" id="UP000239576"/>
    </source>
</evidence>
<dbReference type="EMBL" id="PVWK01000109">
    <property type="protein sequence ID" value="PSB26311.1"/>
    <property type="molecule type" value="Genomic_DNA"/>
</dbReference>
<evidence type="ECO:0000256" key="1">
    <source>
        <dbReference type="SAM" id="MobiDB-lite"/>
    </source>
</evidence>
<dbReference type="RefSeq" id="WP_106258057.1">
    <property type="nucleotide sequence ID" value="NZ_CAWNSW010000049.1"/>
</dbReference>
<keyword evidence="3" id="KW-1185">Reference proteome</keyword>
<proteinExistence type="predicted"/>
<protein>
    <submittedName>
        <fullName evidence="2">Uncharacterized protein</fullName>
    </submittedName>
</protein>
<organism evidence="2 3">
    <name type="scientific">Stenomitos frigidus ULC18</name>
    <dbReference type="NCBI Taxonomy" id="2107698"/>
    <lineage>
        <taxon>Bacteria</taxon>
        <taxon>Bacillati</taxon>
        <taxon>Cyanobacteriota</taxon>
        <taxon>Cyanophyceae</taxon>
        <taxon>Leptolyngbyales</taxon>
        <taxon>Leptolyngbyaceae</taxon>
        <taxon>Stenomitos</taxon>
    </lineage>
</organism>
<gene>
    <name evidence="2" type="ORF">C7B82_20085</name>
</gene>
<dbReference type="Proteomes" id="UP000239576">
    <property type="component" value="Unassembled WGS sequence"/>
</dbReference>